<dbReference type="EMBL" id="LRBV02000011">
    <property type="status" value="NOT_ANNOTATED_CDS"/>
    <property type="molecule type" value="Genomic_DNA"/>
</dbReference>
<organism evidence="2 3">
    <name type="scientific">Quercus lobata</name>
    <name type="common">Valley oak</name>
    <dbReference type="NCBI Taxonomy" id="97700"/>
    <lineage>
        <taxon>Eukaryota</taxon>
        <taxon>Viridiplantae</taxon>
        <taxon>Streptophyta</taxon>
        <taxon>Embryophyta</taxon>
        <taxon>Tracheophyta</taxon>
        <taxon>Spermatophyta</taxon>
        <taxon>Magnoliopsida</taxon>
        <taxon>eudicotyledons</taxon>
        <taxon>Gunneridae</taxon>
        <taxon>Pentapetalae</taxon>
        <taxon>rosids</taxon>
        <taxon>fabids</taxon>
        <taxon>Fagales</taxon>
        <taxon>Fagaceae</taxon>
        <taxon>Quercus</taxon>
    </lineage>
</organism>
<dbReference type="EnsemblPlants" id="QL11p010710:mrna">
    <property type="protein sequence ID" value="QL11p010710:mrna"/>
    <property type="gene ID" value="QL11p010710"/>
</dbReference>
<sequence length="135" mass="15414">MTFKAPSLELSPRMLPLWRDSRESQLVHHPLFETVPSLGLKYSIMPLLTTYLEFCVVALTESSKKSSNKKTEEEEEEESKIPSWARPDSDEPPPWAQNESASQQQQQQQQGFEIPFYLYLLASAITAIAAVSTYY</sequence>
<accession>A0A7N2MWE6</accession>
<name>A0A7N2MWE6_QUELO</name>
<evidence type="ECO:0000313" key="3">
    <source>
        <dbReference type="Proteomes" id="UP000594261"/>
    </source>
</evidence>
<feature type="region of interest" description="Disordered" evidence="1">
    <location>
        <begin position="61"/>
        <end position="108"/>
    </location>
</feature>
<protein>
    <submittedName>
        <fullName evidence="2">Uncharacterized protein</fullName>
    </submittedName>
</protein>
<reference evidence="2" key="2">
    <citation type="submission" date="2021-01" db="UniProtKB">
        <authorList>
            <consortium name="EnsemblPlants"/>
        </authorList>
    </citation>
    <scope>IDENTIFICATION</scope>
</reference>
<dbReference type="InParanoid" id="A0A7N2MWE6"/>
<keyword evidence="3" id="KW-1185">Reference proteome</keyword>
<dbReference type="PANTHER" id="PTHR36042:SF1">
    <property type="entry name" value="OS05G0490900 PROTEIN"/>
    <property type="match status" value="1"/>
</dbReference>
<dbReference type="PANTHER" id="PTHR36042">
    <property type="entry name" value="OS05G0490900 PROTEIN"/>
    <property type="match status" value="1"/>
</dbReference>
<dbReference type="AlphaFoldDB" id="A0A7N2MWE6"/>
<proteinExistence type="predicted"/>
<dbReference type="Proteomes" id="UP000594261">
    <property type="component" value="Chromosome 11"/>
</dbReference>
<evidence type="ECO:0000313" key="2">
    <source>
        <dbReference type="EnsemblPlants" id="QL11p010710:mrna"/>
    </source>
</evidence>
<reference evidence="2 3" key="1">
    <citation type="journal article" date="2016" name="G3 (Bethesda)">
        <title>First Draft Assembly and Annotation of the Genome of a California Endemic Oak Quercus lobata Nee (Fagaceae).</title>
        <authorList>
            <person name="Sork V.L."/>
            <person name="Fitz-Gibbon S.T."/>
            <person name="Puiu D."/>
            <person name="Crepeau M."/>
            <person name="Gugger P.F."/>
            <person name="Sherman R."/>
            <person name="Stevens K."/>
            <person name="Langley C.H."/>
            <person name="Pellegrini M."/>
            <person name="Salzberg S.L."/>
        </authorList>
    </citation>
    <scope>NUCLEOTIDE SEQUENCE [LARGE SCALE GENOMIC DNA]</scope>
    <source>
        <strain evidence="2 3">cv. SW786</strain>
    </source>
</reference>
<dbReference type="Gramene" id="QL11p010710:mrna">
    <property type="protein sequence ID" value="QL11p010710:mrna"/>
    <property type="gene ID" value="QL11p010710"/>
</dbReference>
<evidence type="ECO:0000256" key="1">
    <source>
        <dbReference type="SAM" id="MobiDB-lite"/>
    </source>
</evidence>